<dbReference type="InterPro" id="IPR000297">
    <property type="entry name" value="PPIase_PpiC"/>
</dbReference>
<comment type="caution">
    <text evidence="9">The sequence shown here is derived from an EMBL/GenBank/DDBJ whole genome shotgun (WGS) entry which is preliminary data.</text>
</comment>
<dbReference type="InterPro" id="IPR050280">
    <property type="entry name" value="OMP_Chaperone_SurA"/>
</dbReference>
<dbReference type="GO" id="GO:0042277">
    <property type="term" value="F:peptide binding"/>
    <property type="evidence" value="ECO:0007669"/>
    <property type="project" value="InterPro"/>
</dbReference>
<dbReference type="GO" id="GO:0050821">
    <property type="term" value="P:protein stabilization"/>
    <property type="evidence" value="ECO:0007669"/>
    <property type="project" value="InterPro"/>
</dbReference>
<feature type="signal peptide" evidence="7">
    <location>
        <begin position="1"/>
        <end position="24"/>
    </location>
</feature>
<keyword evidence="11" id="KW-1185">Reference proteome</keyword>
<dbReference type="InterPro" id="IPR023058">
    <property type="entry name" value="PPIase_PpiC_CS"/>
</dbReference>
<keyword evidence="6 7" id="KW-0413">Isomerase</keyword>
<protein>
    <recommendedName>
        <fullName evidence="7">Chaperone SurA</fullName>
    </recommendedName>
    <alternativeName>
        <fullName evidence="7">Peptidyl-prolyl cis-trans isomerase SurA</fullName>
        <shortName evidence="7">PPIase SurA</shortName>
        <ecNumber evidence="7">5.2.1.8</ecNumber>
    </alternativeName>
    <alternativeName>
        <fullName evidence="7">Rotamase SurA</fullName>
    </alternativeName>
</protein>
<organism evidence="9">
    <name type="scientific">Coralloluteibacterium stylophorae</name>
    <dbReference type="NCBI Taxonomy" id="1776034"/>
    <lineage>
        <taxon>Bacteria</taxon>
        <taxon>Pseudomonadati</taxon>
        <taxon>Pseudomonadota</taxon>
        <taxon>Gammaproteobacteria</taxon>
        <taxon>Lysobacterales</taxon>
        <taxon>Lysobacteraceae</taxon>
        <taxon>Coralloluteibacterium</taxon>
    </lineage>
</organism>
<dbReference type="GO" id="GO:0043165">
    <property type="term" value="P:Gram-negative-bacterium-type cell outer membrane assembly"/>
    <property type="evidence" value="ECO:0007669"/>
    <property type="project" value="InterPro"/>
</dbReference>
<comment type="catalytic activity">
    <reaction evidence="7">
        <text>[protein]-peptidylproline (omega=180) = [protein]-peptidylproline (omega=0)</text>
        <dbReference type="Rhea" id="RHEA:16237"/>
        <dbReference type="Rhea" id="RHEA-COMP:10747"/>
        <dbReference type="Rhea" id="RHEA-COMP:10748"/>
        <dbReference type="ChEBI" id="CHEBI:83833"/>
        <dbReference type="ChEBI" id="CHEBI:83834"/>
        <dbReference type="EC" id="5.2.1.8"/>
    </reaction>
</comment>
<dbReference type="SUPFAM" id="SSF109998">
    <property type="entry name" value="Triger factor/SurA peptide-binding domain-like"/>
    <property type="match status" value="1"/>
</dbReference>
<evidence type="ECO:0000313" key="9">
    <source>
        <dbReference type="EMBL" id="MBR0561903.1"/>
    </source>
</evidence>
<accession>A0A8J7VU87</accession>
<keyword evidence="1 7" id="KW-0732">Signal</keyword>
<keyword evidence="5 7" id="KW-0143">Chaperone</keyword>
<dbReference type="Pfam" id="PF00639">
    <property type="entry name" value="Rotamase"/>
    <property type="match status" value="2"/>
</dbReference>
<evidence type="ECO:0000256" key="7">
    <source>
        <dbReference type="HAMAP-Rule" id="MF_01183"/>
    </source>
</evidence>
<dbReference type="GO" id="GO:0030288">
    <property type="term" value="C:outer membrane-bounded periplasmic space"/>
    <property type="evidence" value="ECO:0007669"/>
    <property type="project" value="InterPro"/>
</dbReference>
<evidence type="ECO:0000256" key="3">
    <source>
        <dbReference type="ARBA" id="ARBA00022764"/>
    </source>
</evidence>
<dbReference type="GO" id="GO:0051082">
    <property type="term" value="F:unfolded protein binding"/>
    <property type="evidence" value="ECO:0007669"/>
    <property type="project" value="UniProtKB-UniRule"/>
</dbReference>
<dbReference type="Gene3D" id="3.10.50.40">
    <property type="match status" value="2"/>
</dbReference>
<dbReference type="EC" id="5.2.1.8" evidence="7"/>
<proteinExistence type="inferred from homology"/>
<dbReference type="InterPro" id="IPR023034">
    <property type="entry name" value="PPIase_SurA"/>
</dbReference>
<dbReference type="EMBL" id="JAGQFT020000002">
    <property type="protein sequence ID" value="MBS7456121.1"/>
    <property type="molecule type" value="Genomic_DNA"/>
</dbReference>
<dbReference type="InterPro" id="IPR015391">
    <property type="entry name" value="SurA_N"/>
</dbReference>
<evidence type="ECO:0000256" key="5">
    <source>
        <dbReference type="ARBA" id="ARBA00023186"/>
    </source>
</evidence>
<evidence type="ECO:0000256" key="1">
    <source>
        <dbReference type="ARBA" id="ARBA00022729"/>
    </source>
</evidence>
<comment type="function">
    <text evidence="7">Chaperone involved in the correct folding and assembly of outer membrane proteins. Recognizes specific patterns of aromatic residues and the orientation of their side chains, which are found more frequently in integral outer membrane proteins. May act in both early periplasmic and late outer membrane-associated steps of protein maturation.</text>
</comment>
<gene>
    <name evidence="7" type="primary">surA</name>
    <name evidence="10" type="ORF">KB893_003095</name>
    <name evidence="9" type="ORF">KB893_05165</name>
</gene>
<keyword evidence="3 7" id="KW-0574">Periplasm</keyword>
<dbReference type="InterPro" id="IPR027304">
    <property type="entry name" value="Trigger_fact/SurA_dom_sf"/>
</dbReference>
<evidence type="ECO:0000256" key="6">
    <source>
        <dbReference type="ARBA" id="ARBA00023235"/>
    </source>
</evidence>
<dbReference type="PROSITE" id="PS50198">
    <property type="entry name" value="PPIC_PPIASE_2"/>
    <property type="match status" value="2"/>
</dbReference>
<evidence type="ECO:0000259" key="8">
    <source>
        <dbReference type="PROSITE" id="PS50198"/>
    </source>
</evidence>
<dbReference type="PANTHER" id="PTHR47637:SF1">
    <property type="entry name" value="CHAPERONE SURA"/>
    <property type="match status" value="1"/>
</dbReference>
<keyword evidence="2 7" id="KW-0677">Repeat</keyword>
<dbReference type="EMBL" id="JAGQFT010000026">
    <property type="protein sequence ID" value="MBR0561903.1"/>
    <property type="molecule type" value="Genomic_DNA"/>
</dbReference>
<evidence type="ECO:0000313" key="11">
    <source>
        <dbReference type="Proteomes" id="UP000675747"/>
    </source>
</evidence>
<dbReference type="PROSITE" id="PS01096">
    <property type="entry name" value="PPIC_PPIASE_1"/>
    <property type="match status" value="1"/>
</dbReference>
<comment type="domain">
    <text evidence="7">The PPIase activity resides only in the second parvulin domain. The N-terminal region and the C-terminal tail are necessary and sufficient for the chaperone activity of SurA. The PPIase activity is dispensable for SurA to function as a chaperone. The N-terminal region and the C-terminal tail are also required for porin recognition.</text>
</comment>
<dbReference type="SUPFAM" id="SSF54534">
    <property type="entry name" value="FKBP-like"/>
    <property type="match status" value="2"/>
</dbReference>
<dbReference type="Gene3D" id="1.10.4030.10">
    <property type="entry name" value="Porin chaperone SurA, peptide-binding domain"/>
    <property type="match status" value="1"/>
</dbReference>
<evidence type="ECO:0000313" key="10">
    <source>
        <dbReference type="EMBL" id="MBS7456121.1"/>
    </source>
</evidence>
<feature type="domain" description="PpiC" evidence="8">
    <location>
        <begin position="171"/>
        <end position="273"/>
    </location>
</feature>
<reference evidence="9" key="2">
    <citation type="submission" date="2021-04" db="EMBL/GenBank/DDBJ databases">
        <authorList>
            <person name="Karlyshev A.V."/>
        </authorList>
    </citation>
    <scope>NUCLEOTIDE SEQUENCE</scope>
    <source>
        <strain evidence="9">LMG 29479</strain>
    </source>
</reference>
<keyword evidence="4 7" id="KW-0697">Rotamase</keyword>
<dbReference type="PANTHER" id="PTHR47637">
    <property type="entry name" value="CHAPERONE SURA"/>
    <property type="match status" value="1"/>
</dbReference>
<name>A0A8J7VU87_9GAMM</name>
<dbReference type="HAMAP" id="MF_01183">
    <property type="entry name" value="Chaperone_SurA"/>
    <property type="match status" value="1"/>
</dbReference>
<dbReference type="InterPro" id="IPR046357">
    <property type="entry name" value="PPIase_dom_sf"/>
</dbReference>
<dbReference type="RefSeq" id="WP_211925868.1">
    <property type="nucleotide sequence ID" value="NZ_JAGQFT020000002.1"/>
</dbReference>
<reference evidence="10 11" key="1">
    <citation type="journal article" date="2021" name="Microbiol. Resour. Announc.">
        <title>Draft Genome Sequence of Coralloluteibacterium stylophorae LMG 29479T.</title>
        <authorList>
            <person name="Karlyshev A.V."/>
            <person name="Kudryashova E.B."/>
            <person name="Ariskina E.V."/>
            <person name="Conroy A.P."/>
            <person name="Abidueva E.Y."/>
        </authorList>
    </citation>
    <scope>NUCLEOTIDE SEQUENCE [LARGE SCALE GENOMIC DNA]</scope>
    <source>
        <strain evidence="10 11">LMG 29479</strain>
    </source>
</reference>
<feature type="chain" id="PRO_5042636698" description="Chaperone SurA" evidence="7">
    <location>
        <begin position="25"/>
        <end position="440"/>
    </location>
</feature>
<dbReference type="Proteomes" id="UP000675747">
    <property type="component" value="Unassembled WGS sequence"/>
</dbReference>
<sequence length="440" mass="47983" precursor="true">MTHPSRFLLPVLLAFATVAAPVQAQQIDGIVAVVDESVVLQSELDRAVANVRAQYANDPNALPPDDVLRRQVLDRLVLLKLQVARANESGIRVSDAELDQATQAVMQQNQMTPDDFRRRIEAEGLSFEEFRRNLRDELLVQRLQQQLTRSRVSVSDAEVDNAIANGAGGSGEQVQIANILIALPDGATPEQAQTGLTKAQGVKDLIASGEMDFAAAAARYSDGPNALEGGTLGWRSYDEIPPLFANVVRDLPPGGVTDPIRGPSGYTLLQVIDRREAQRQIATQYHARGILIRTSEVVSPEQAKQRIDAARARIVGGDDFAEVAREVSEDTSTRAEGGDMGWFEENAWGGAVAAQLTALEDGGLSQPFQSDVGWHLIERLGSRQQDVTEELRRNQVREAIGRRKSEEEYERFLRQLRGEAYVDVRLAGAAADSSASTATP</sequence>
<dbReference type="AlphaFoldDB" id="A0A8J7VU87"/>
<feature type="domain" description="PpiC" evidence="8">
    <location>
        <begin position="282"/>
        <end position="381"/>
    </location>
</feature>
<comment type="subcellular location">
    <subcellularLocation>
        <location evidence="7">Periplasm</location>
    </subcellularLocation>
    <text evidence="7">Is capable of associating with the outer membrane.</text>
</comment>
<evidence type="ECO:0000256" key="2">
    <source>
        <dbReference type="ARBA" id="ARBA00022737"/>
    </source>
</evidence>
<evidence type="ECO:0000256" key="4">
    <source>
        <dbReference type="ARBA" id="ARBA00023110"/>
    </source>
</evidence>
<dbReference type="GO" id="GO:0003755">
    <property type="term" value="F:peptidyl-prolyl cis-trans isomerase activity"/>
    <property type="evidence" value="ECO:0007669"/>
    <property type="project" value="UniProtKB-UniRule"/>
</dbReference>
<dbReference type="Pfam" id="PF09312">
    <property type="entry name" value="SurA_N"/>
    <property type="match status" value="1"/>
</dbReference>
<dbReference type="GO" id="GO:0006457">
    <property type="term" value="P:protein folding"/>
    <property type="evidence" value="ECO:0007669"/>
    <property type="project" value="UniProtKB-UniRule"/>
</dbReference>